<dbReference type="Pfam" id="PF05057">
    <property type="entry name" value="DUF676"/>
    <property type="match status" value="1"/>
</dbReference>
<dbReference type="PANTHER" id="PTHR12482">
    <property type="entry name" value="LIPASE ROG1-RELATED-RELATED"/>
    <property type="match status" value="1"/>
</dbReference>
<feature type="domain" description="DUF676" evidence="3">
    <location>
        <begin position="583"/>
        <end position="768"/>
    </location>
</feature>
<dbReference type="EMBL" id="CAMPGE010027245">
    <property type="protein sequence ID" value="CAI2384893.1"/>
    <property type="molecule type" value="Genomic_DNA"/>
</dbReference>
<evidence type="ECO:0000259" key="3">
    <source>
        <dbReference type="Pfam" id="PF05057"/>
    </source>
</evidence>
<reference evidence="4" key="1">
    <citation type="submission" date="2023-07" db="EMBL/GenBank/DDBJ databases">
        <authorList>
            <consortium name="AG Swart"/>
            <person name="Singh M."/>
            <person name="Singh A."/>
            <person name="Seah K."/>
            <person name="Emmerich C."/>
        </authorList>
    </citation>
    <scope>NUCLEOTIDE SEQUENCE</scope>
    <source>
        <strain evidence="4">DP1</strain>
    </source>
</reference>
<dbReference type="PANTHER" id="PTHR12482:SF5">
    <property type="entry name" value="DUF676 DOMAIN-CONTAINING PROTEIN"/>
    <property type="match status" value="1"/>
</dbReference>
<evidence type="ECO:0000256" key="1">
    <source>
        <dbReference type="ARBA" id="ARBA00007949"/>
    </source>
</evidence>
<proteinExistence type="inferred from homology"/>
<dbReference type="InterPro" id="IPR029058">
    <property type="entry name" value="AB_hydrolase_fold"/>
</dbReference>
<dbReference type="Proteomes" id="UP001295684">
    <property type="component" value="Unassembled WGS sequence"/>
</dbReference>
<protein>
    <recommendedName>
        <fullName evidence="3">DUF676 domain-containing protein</fullName>
    </recommendedName>
</protein>
<gene>
    <name evidence="4" type="ORF">ECRASSUSDP1_LOCUS26433</name>
</gene>
<dbReference type="SUPFAM" id="SSF53474">
    <property type="entry name" value="alpha/beta-Hydrolases"/>
    <property type="match status" value="1"/>
</dbReference>
<dbReference type="AlphaFoldDB" id="A0AAD2D9Y0"/>
<dbReference type="Gene3D" id="3.40.50.1820">
    <property type="entry name" value="alpha/beta hydrolase"/>
    <property type="match status" value="1"/>
</dbReference>
<evidence type="ECO:0000313" key="4">
    <source>
        <dbReference type="EMBL" id="CAI2384893.1"/>
    </source>
</evidence>
<keyword evidence="5" id="KW-1185">Reference proteome</keyword>
<comment type="caution">
    <text evidence="4">The sequence shown here is derived from an EMBL/GenBank/DDBJ whole genome shotgun (WGS) entry which is preliminary data.</text>
</comment>
<dbReference type="Pfam" id="PF12394">
    <property type="entry name" value="DUF3657"/>
    <property type="match status" value="1"/>
</dbReference>
<dbReference type="InterPro" id="IPR044294">
    <property type="entry name" value="Lipase-like"/>
</dbReference>
<dbReference type="InterPro" id="IPR007751">
    <property type="entry name" value="DUF676_lipase-like"/>
</dbReference>
<organism evidence="4 5">
    <name type="scientific">Euplotes crassus</name>
    <dbReference type="NCBI Taxonomy" id="5936"/>
    <lineage>
        <taxon>Eukaryota</taxon>
        <taxon>Sar</taxon>
        <taxon>Alveolata</taxon>
        <taxon>Ciliophora</taxon>
        <taxon>Intramacronucleata</taxon>
        <taxon>Spirotrichea</taxon>
        <taxon>Hypotrichia</taxon>
        <taxon>Euplotida</taxon>
        <taxon>Euplotidae</taxon>
        <taxon>Moneuplotes</taxon>
    </lineage>
</organism>
<comment type="similarity">
    <text evidence="1">Belongs to the FAM135 family.</text>
</comment>
<name>A0AAD2D9Y0_EUPCR</name>
<dbReference type="InterPro" id="IPR022122">
    <property type="entry name" value="DUF3657"/>
</dbReference>
<feature type="compositionally biased region" description="Basic and acidic residues" evidence="2">
    <location>
        <begin position="377"/>
        <end position="393"/>
    </location>
</feature>
<evidence type="ECO:0000313" key="5">
    <source>
        <dbReference type="Proteomes" id="UP001295684"/>
    </source>
</evidence>
<accession>A0AAD2D9Y0</accession>
<feature type="region of interest" description="Disordered" evidence="2">
    <location>
        <begin position="333"/>
        <end position="393"/>
    </location>
</feature>
<evidence type="ECO:0000256" key="2">
    <source>
        <dbReference type="SAM" id="MobiDB-lite"/>
    </source>
</evidence>
<sequence length="851" mass="98384">MSLRAIVETVIHIGKFRNIDFFNQGLYFFRITLYNEKNQERYFARPYQITQAGGKNKEDEKFIIAPGRINEDLSAFCTSTMLVRYSEQEINLNEYCIFRTEIDVDEDYLDTLFYVDVELMFSDLKDLDQTPQMIKDNCDNIENDAVFECSHLCHYKVSRIAYGMSEYVPIITDKHFYATTGCTIHSTLIDYRFRVSAQAQNRVAGAKLLYMESGIQVRSKTPKGKKGKKNKAPKEIGADKEGFTDYDHWVPKSAAEFLFCDEMGEMATRIDPEEADYLYNEYTNIIKGLFKKLSKNYNSFVRNVVKDKKALADKGIPEEAARLIPPGCHDKVQKLREQSAPEVSNEDEAPEETKSMTQPAVSEESKEASADNENDYEEAKEIPQDPGEEHKEYAEETIILSKKSSSENDKDRFEEEFAKLSKTCGSFSTRVNLDNPGEVATKLLMEVNEYSCQLFSLWNDYIQLLMLNQAKTVEYFMPAYHKCVYERWCESIFRDVNVKTDFYHCSDSAKVGEKHMKIANKQRNSSHYQNLTPLPVEDCSMFPDCFTHPILFEECYVKDKDMFETTELKRANIQLSELVERNNRESHLIVLVHGFQGNSEDLRLLRNNLLAIYPSAIFLSSTCNENESDSNIEDQGLRLANEVSSFLDDHFDLSDIKRISFIGHSLGGVIIRAALPFLDQLQDKFYTYMSLSSPHLGYLYSPKFLVSAGMWVLKKWKKSDALKELSMSDASNMEDTYLFRLSKISKLEWFKNIVLVSSVQDSYVAFESARIQFRKSEHSSKPSSTKNAIYERMARNILENVPLNMIYRLDVNFKIQEKNLDSFIGRAAHIRFLENQPLMRMIVSRYSEFFA</sequence>